<evidence type="ECO:0000256" key="6">
    <source>
        <dbReference type="ARBA" id="ARBA00022729"/>
    </source>
</evidence>
<keyword evidence="9" id="KW-0349">Heme</keyword>
<organism evidence="12 13">
    <name type="scientific">Achaetomium macrosporum</name>
    <dbReference type="NCBI Taxonomy" id="79813"/>
    <lineage>
        <taxon>Eukaryota</taxon>
        <taxon>Fungi</taxon>
        <taxon>Dikarya</taxon>
        <taxon>Ascomycota</taxon>
        <taxon>Pezizomycotina</taxon>
        <taxon>Sordariomycetes</taxon>
        <taxon>Sordariomycetidae</taxon>
        <taxon>Sordariales</taxon>
        <taxon>Chaetomiaceae</taxon>
        <taxon>Achaetomium</taxon>
    </lineage>
</organism>
<evidence type="ECO:0000256" key="7">
    <source>
        <dbReference type="ARBA" id="ARBA00023157"/>
    </source>
</evidence>
<reference evidence="12" key="1">
    <citation type="journal article" date="2023" name="Mol. Phylogenet. Evol.">
        <title>Genome-scale phylogeny and comparative genomics of the fungal order Sordariales.</title>
        <authorList>
            <person name="Hensen N."/>
            <person name="Bonometti L."/>
            <person name="Westerberg I."/>
            <person name="Brannstrom I.O."/>
            <person name="Guillou S."/>
            <person name="Cros-Aarteil S."/>
            <person name="Calhoun S."/>
            <person name="Haridas S."/>
            <person name="Kuo A."/>
            <person name="Mondo S."/>
            <person name="Pangilinan J."/>
            <person name="Riley R."/>
            <person name="LaButti K."/>
            <person name="Andreopoulos B."/>
            <person name="Lipzen A."/>
            <person name="Chen C."/>
            <person name="Yan M."/>
            <person name="Daum C."/>
            <person name="Ng V."/>
            <person name="Clum A."/>
            <person name="Steindorff A."/>
            <person name="Ohm R.A."/>
            <person name="Martin F."/>
            <person name="Silar P."/>
            <person name="Natvig D.O."/>
            <person name="Lalanne C."/>
            <person name="Gautier V."/>
            <person name="Ament-Velasquez S.L."/>
            <person name="Kruys A."/>
            <person name="Hutchinson M.I."/>
            <person name="Powell A.J."/>
            <person name="Barry K."/>
            <person name="Miller A.N."/>
            <person name="Grigoriev I.V."/>
            <person name="Debuchy R."/>
            <person name="Gladieux P."/>
            <person name="Hiltunen Thoren M."/>
            <person name="Johannesson H."/>
        </authorList>
    </citation>
    <scope>NUCLEOTIDE SEQUENCE</scope>
    <source>
        <strain evidence="12">CBS 532.94</strain>
    </source>
</reference>
<feature type="disulfide bond" evidence="9">
    <location>
        <begin position="50"/>
        <end position="57"/>
    </location>
</feature>
<comment type="caution">
    <text evidence="9">Lacks conserved residue(s) required for the propagation of feature annotation.</text>
</comment>
<keyword evidence="4" id="KW-0964">Secreted</keyword>
<keyword evidence="8" id="KW-0449">Lipoprotein</keyword>
<accession>A0AAN7H363</accession>
<dbReference type="AlphaFoldDB" id="A0AAN7H363"/>
<keyword evidence="9" id="KW-0479">Metal-binding</keyword>
<dbReference type="PROSITE" id="PS52012">
    <property type="entry name" value="CFEM"/>
    <property type="match status" value="1"/>
</dbReference>
<comment type="similarity">
    <text evidence="3">Belongs to the RBT5 family.</text>
</comment>
<feature type="domain" description="CFEM" evidence="11">
    <location>
        <begin position="1"/>
        <end position="97"/>
    </location>
</feature>
<dbReference type="Pfam" id="PF05730">
    <property type="entry name" value="CFEM"/>
    <property type="match status" value="1"/>
</dbReference>
<evidence type="ECO:0000256" key="10">
    <source>
        <dbReference type="SAM" id="SignalP"/>
    </source>
</evidence>
<evidence type="ECO:0000256" key="2">
    <source>
        <dbReference type="ARBA" id="ARBA00004613"/>
    </source>
</evidence>
<sequence length="97" mass="9695">MHFSTILITALAAAVSAGPTMKRQAACPEVDNIPDCGYPCIADAVDAVGCGETDYACMCGNFDAVQSGATSCVLANCDLTNALAVLSAAQAVCDACA</sequence>
<evidence type="ECO:0000256" key="9">
    <source>
        <dbReference type="PROSITE-ProRule" id="PRU01356"/>
    </source>
</evidence>
<dbReference type="InterPro" id="IPR008427">
    <property type="entry name" value="Extracellular_membr_CFEM_dom"/>
</dbReference>
<dbReference type="SMART" id="SM00747">
    <property type="entry name" value="CFEM"/>
    <property type="match status" value="1"/>
</dbReference>
<name>A0AAN7H363_9PEZI</name>
<evidence type="ECO:0000259" key="11">
    <source>
        <dbReference type="PROSITE" id="PS52012"/>
    </source>
</evidence>
<gene>
    <name evidence="12" type="ORF">C8A03DRAFT_39278</name>
</gene>
<dbReference type="GO" id="GO:0046872">
    <property type="term" value="F:metal ion binding"/>
    <property type="evidence" value="ECO:0007669"/>
    <property type="project" value="UniProtKB-UniRule"/>
</dbReference>
<keyword evidence="7 9" id="KW-1015">Disulfide bond</keyword>
<protein>
    <recommendedName>
        <fullName evidence="11">CFEM domain-containing protein</fullName>
    </recommendedName>
</protein>
<evidence type="ECO:0000256" key="1">
    <source>
        <dbReference type="ARBA" id="ARBA00004589"/>
    </source>
</evidence>
<evidence type="ECO:0000256" key="3">
    <source>
        <dbReference type="ARBA" id="ARBA00010031"/>
    </source>
</evidence>
<reference evidence="12" key="2">
    <citation type="submission" date="2023-05" db="EMBL/GenBank/DDBJ databases">
        <authorList>
            <consortium name="Lawrence Berkeley National Laboratory"/>
            <person name="Steindorff A."/>
            <person name="Hensen N."/>
            <person name="Bonometti L."/>
            <person name="Westerberg I."/>
            <person name="Brannstrom I.O."/>
            <person name="Guillou S."/>
            <person name="Cros-Aarteil S."/>
            <person name="Calhoun S."/>
            <person name="Haridas S."/>
            <person name="Kuo A."/>
            <person name="Mondo S."/>
            <person name="Pangilinan J."/>
            <person name="Riley R."/>
            <person name="Labutti K."/>
            <person name="Andreopoulos B."/>
            <person name="Lipzen A."/>
            <person name="Chen C."/>
            <person name="Yanf M."/>
            <person name="Daum C."/>
            <person name="Ng V."/>
            <person name="Clum A."/>
            <person name="Ohm R."/>
            <person name="Martin F."/>
            <person name="Silar P."/>
            <person name="Natvig D."/>
            <person name="Lalanne C."/>
            <person name="Gautier V."/>
            <person name="Ament-Velasquez S.L."/>
            <person name="Kruys A."/>
            <person name="Hutchinson M.I."/>
            <person name="Powell A.J."/>
            <person name="Barry K."/>
            <person name="Miller A.N."/>
            <person name="Grigoriev I.V."/>
            <person name="Debuchy R."/>
            <person name="Gladieux P."/>
            <person name="Thoren M.H."/>
            <person name="Johannesson H."/>
        </authorList>
    </citation>
    <scope>NUCLEOTIDE SEQUENCE</scope>
    <source>
        <strain evidence="12">CBS 532.94</strain>
    </source>
</reference>
<keyword evidence="5" id="KW-0325">Glycoprotein</keyword>
<keyword evidence="13" id="KW-1185">Reference proteome</keyword>
<keyword evidence="6 10" id="KW-0732">Signal</keyword>
<comment type="subcellular location">
    <subcellularLocation>
        <location evidence="1">Membrane</location>
        <topology evidence="1">Lipid-anchor</topology>
        <topology evidence="1">GPI-anchor</topology>
    </subcellularLocation>
    <subcellularLocation>
        <location evidence="2">Secreted</location>
    </subcellularLocation>
</comment>
<evidence type="ECO:0000256" key="8">
    <source>
        <dbReference type="ARBA" id="ARBA00023288"/>
    </source>
</evidence>
<keyword evidence="5" id="KW-0336">GPI-anchor</keyword>
<feature type="signal peptide" evidence="10">
    <location>
        <begin position="1"/>
        <end position="17"/>
    </location>
</feature>
<keyword evidence="9" id="KW-0408">Iron</keyword>
<evidence type="ECO:0000313" key="12">
    <source>
        <dbReference type="EMBL" id="KAK4233041.1"/>
    </source>
</evidence>
<evidence type="ECO:0000256" key="5">
    <source>
        <dbReference type="ARBA" id="ARBA00022622"/>
    </source>
</evidence>
<evidence type="ECO:0000313" key="13">
    <source>
        <dbReference type="Proteomes" id="UP001303760"/>
    </source>
</evidence>
<dbReference type="Proteomes" id="UP001303760">
    <property type="component" value="Unassembled WGS sequence"/>
</dbReference>
<dbReference type="EMBL" id="MU860694">
    <property type="protein sequence ID" value="KAK4233041.1"/>
    <property type="molecule type" value="Genomic_DNA"/>
</dbReference>
<keyword evidence="5" id="KW-0472">Membrane</keyword>
<dbReference type="GO" id="GO:0005576">
    <property type="term" value="C:extracellular region"/>
    <property type="evidence" value="ECO:0007669"/>
    <property type="project" value="UniProtKB-SubCell"/>
</dbReference>
<dbReference type="GO" id="GO:0098552">
    <property type="term" value="C:side of membrane"/>
    <property type="evidence" value="ECO:0007669"/>
    <property type="project" value="UniProtKB-KW"/>
</dbReference>
<proteinExistence type="inferred from homology"/>
<feature type="binding site" description="axial binding residue" evidence="9">
    <location>
        <position position="54"/>
    </location>
    <ligand>
        <name>heme</name>
        <dbReference type="ChEBI" id="CHEBI:30413"/>
    </ligand>
    <ligandPart>
        <name>Fe</name>
        <dbReference type="ChEBI" id="CHEBI:18248"/>
    </ligandPart>
</feature>
<comment type="caution">
    <text evidence="12">The sequence shown here is derived from an EMBL/GenBank/DDBJ whole genome shotgun (WGS) entry which is preliminary data.</text>
</comment>
<evidence type="ECO:0000256" key="4">
    <source>
        <dbReference type="ARBA" id="ARBA00022525"/>
    </source>
</evidence>
<feature type="chain" id="PRO_5042910338" description="CFEM domain-containing protein" evidence="10">
    <location>
        <begin position="18"/>
        <end position="97"/>
    </location>
</feature>